<keyword evidence="3" id="KW-1185">Reference proteome</keyword>
<protein>
    <submittedName>
        <fullName evidence="2">Uncharacterized protein</fullName>
    </submittedName>
</protein>
<sequence length="235" mass="25863">MARSIGRHHRSSHRPPKGAEHTVAVQADFPRDYQQVLELECKHLEPFLEPQKPALGKGCPVASLGVLNVDNELGILRAGQLDASAARVLIAFNDIQLPDEEALQQDPQSASAMRVKRSVDCLLAPQRQGEPVRAKLRAAGPASAVNWILRGRPGDVHQVVITQTETIGEWSALWHVPVAIEAVASFVAYWQFILDCQRGQNALLFQAEWTPGKRVRAVRDNMPSAAKKSSAWHSP</sequence>
<organism evidence="2 3">
    <name type="scientific">Effrenium voratum</name>
    <dbReference type="NCBI Taxonomy" id="2562239"/>
    <lineage>
        <taxon>Eukaryota</taxon>
        <taxon>Sar</taxon>
        <taxon>Alveolata</taxon>
        <taxon>Dinophyceae</taxon>
        <taxon>Suessiales</taxon>
        <taxon>Symbiodiniaceae</taxon>
        <taxon>Effrenium</taxon>
    </lineage>
</organism>
<reference evidence="2" key="1">
    <citation type="submission" date="2023-08" db="EMBL/GenBank/DDBJ databases">
        <authorList>
            <person name="Chen Y."/>
            <person name="Shah S."/>
            <person name="Dougan E. K."/>
            <person name="Thang M."/>
            <person name="Chan C."/>
        </authorList>
    </citation>
    <scope>NUCLEOTIDE SEQUENCE</scope>
</reference>
<name>A0AA36HMA6_9DINO</name>
<accession>A0AA36HMA6</accession>
<evidence type="ECO:0000256" key="1">
    <source>
        <dbReference type="SAM" id="MobiDB-lite"/>
    </source>
</evidence>
<gene>
    <name evidence="2" type="ORF">EVOR1521_LOCUS1769</name>
</gene>
<dbReference type="Proteomes" id="UP001178507">
    <property type="component" value="Unassembled WGS sequence"/>
</dbReference>
<dbReference type="EMBL" id="CAUJNA010000080">
    <property type="protein sequence ID" value="CAJ1371466.1"/>
    <property type="molecule type" value="Genomic_DNA"/>
</dbReference>
<proteinExistence type="predicted"/>
<feature type="compositionally biased region" description="Basic residues" evidence="1">
    <location>
        <begin position="1"/>
        <end position="16"/>
    </location>
</feature>
<feature type="region of interest" description="Disordered" evidence="1">
    <location>
        <begin position="1"/>
        <end position="21"/>
    </location>
</feature>
<evidence type="ECO:0000313" key="3">
    <source>
        <dbReference type="Proteomes" id="UP001178507"/>
    </source>
</evidence>
<dbReference type="AlphaFoldDB" id="A0AA36HMA6"/>
<evidence type="ECO:0000313" key="2">
    <source>
        <dbReference type="EMBL" id="CAJ1371466.1"/>
    </source>
</evidence>
<comment type="caution">
    <text evidence="2">The sequence shown here is derived from an EMBL/GenBank/DDBJ whole genome shotgun (WGS) entry which is preliminary data.</text>
</comment>